<gene>
    <name evidence="2" type="ORF">ESZ00_01110</name>
</gene>
<dbReference type="Proteomes" id="UP000290253">
    <property type="component" value="Unassembled WGS sequence"/>
</dbReference>
<name>A0A4Q1SGB5_9BACT</name>
<evidence type="ECO:0000313" key="2">
    <source>
        <dbReference type="EMBL" id="RXS96581.1"/>
    </source>
</evidence>
<evidence type="ECO:0000313" key="3">
    <source>
        <dbReference type="Proteomes" id="UP000290253"/>
    </source>
</evidence>
<feature type="compositionally biased region" description="Polar residues" evidence="1">
    <location>
        <begin position="96"/>
        <end position="105"/>
    </location>
</feature>
<dbReference type="AlphaFoldDB" id="A0A4Q1SGB5"/>
<comment type="caution">
    <text evidence="2">The sequence shown here is derived from an EMBL/GenBank/DDBJ whole genome shotgun (WGS) entry which is preliminary data.</text>
</comment>
<feature type="compositionally biased region" description="Low complexity" evidence="1">
    <location>
        <begin position="57"/>
        <end position="66"/>
    </location>
</feature>
<keyword evidence="3" id="KW-1185">Reference proteome</keyword>
<feature type="compositionally biased region" description="Polar residues" evidence="1">
    <location>
        <begin position="74"/>
        <end position="86"/>
    </location>
</feature>
<dbReference type="EMBL" id="SDMK01000001">
    <property type="protein sequence ID" value="RXS96581.1"/>
    <property type="molecule type" value="Genomic_DNA"/>
</dbReference>
<organism evidence="2 3">
    <name type="scientific">Silvibacterium dinghuense</name>
    <dbReference type="NCBI Taxonomy" id="1560006"/>
    <lineage>
        <taxon>Bacteria</taxon>
        <taxon>Pseudomonadati</taxon>
        <taxon>Acidobacteriota</taxon>
        <taxon>Terriglobia</taxon>
        <taxon>Terriglobales</taxon>
        <taxon>Acidobacteriaceae</taxon>
        <taxon>Silvibacterium</taxon>
    </lineage>
</organism>
<accession>A0A4Q1SGB5</accession>
<protein>
    <submittedName>
        <fullName evidence="2">DUF3106 domain-containing protein</fullName>
    </submittedName>
</protein>
<evidence type="ECO:0000256" key="1">
    <source>
        <dbReference type="SAM" id="MobiDB-lite"/>
    </source>
</evidence>
<dbReference type="OrthoDB" id="122851at2"/>
<dbReference type="InterPro" id="IPR021455">
    <property type="entry name" value="DUF3106"/>
</dbReference>
<reference evidence="2 3" key="1">
    <citation type="journal article" date="2016" name="Int. J. Syst. Evol. Microbiol.">
        <title>Acidipila dinghuensis sp. nov., an acidobacterium isolated from forest soil.</title>
        <authorList>
            <person name="Jiang Y.W."/>
            <person name="Wang J."/>
            <person name="Chen M.H."/>
            <person name="Lv Y.Y."/>
            <person name="Qiu L.H."/>
        </authorList>
    </citation>
    <scope>NUCLEOTIDE SEQUENCE [LARGE SCALE GENOMIC DNA]</scope>
    <source>
        <strain evidence="2 3">DHOF10</strain>
    </source>
</reference>
<dbReference type="Pfam" id="PF11304">
    <property type="entry name" value="DUF3106"/>
    <property type="match status" value="1"/>
</dbReference>
<proteinExistence type="predicted"/>
<sequence length="239" mass="27604">MPWKTMTMRERKHMSTGQHRWLDGGGLFRLRRLRVHAVLATCLFSLSAAWSQATRPAQPQAAAPAQRSMPEVRQGTQPSPATSRPGQQHLPDWYNSHRNQSTQQQIDALRREPGFQSLPADQQQRLINRLQALDAMTPEERQRRMARNEAFEKLSPERKQEVRGATQALQQMRPDRQQVVRRAFQQLRRMPPAQRQQLLSSQVYGGQFTPQERTVLGNLLSVEPYQVPQSIPQPYFGRP</sequence>
<dbReference type="RefSeq" id="WP_129206331.1">
    <property type="nucleotide sequence ID" value="NZ_BMGU01000001.1"/>
</dbReference>
<feature type="region of interest" description="Disordered" evidence="1">
    <location>
        <begin position="57"/>
        <end position="105"/>
    </location>
</feature>